<protein>
    <recommendedName>
        <fullName evidence="4">CENP-V/GFA domain-containing protein</fullName>
    </recommendedName>
</protein>
<evidence type="ECO:0000259" key="4">
    <source>
        <dbReference type="PROSITE" id="PS51891"/>
    </source>
</evidence>
<dbReference type="PANTHER" id="PTHR28620:SF1">
    <property type="entry name" value="CENP-V_GFA DOMAIN-CONTAINING PROTEIN"/>
    <property type="match status" value="1"/>
</dbReference>
<dbReference type="GO" id="GO:0046872">
    <property type="term" value="F:metal ion binding"/>
    <property type="evidence" value="ECO:0007669"/>
    <property type="project" value="UniProtKB-KW"/>
</dbReference>
<dbReference type="OrthoDB" id="3930719at2759"/>
<keyword evidence="3" id="KW-0862">Zinc</keyword>
<dbReference type="AlphaFoldDB" id="A0A9P9A9W2"/>
<feature type="domain" description="CENP-V/GFA" evidence="4">
    <location>
        <begin position="9"/>
        <end position="180"/>
    </location>
</feature>
<proteinExistence type="inferred from homology"/>
<sequence>MTSSVRRPYTGSCHCGSTKYILYLNLPHTRIRIPTKEENPDNRPPTNVQLFYRCNCTSCQKAGILHILPISPPDDFLLLAPADPATELGDYQAREGGVHWYFCKTCGMRCFSFIGPSEVIDVDVEAAEEGLRDLLRKKAKIEGGQVKAWRAKKEGWQGYLSINAGSLDVGQEGLDLREWNEKDWIMYLDLLQGPESMELPRYGIPHKEGMY</sequence>
<comment type="caution">
    <text evidence="5">The sequence shown here is derived from an EMBL/GenBank/DDBJ whole genome shotgun (WGS) entry which is preliminary data.</text>
</comment>
<organism evidence="5 6">
    <name type="scientific">Plectosphaerella plurivora</name>
    <dbReference type="NCBI Taxonomy" id="936078"/>
    <lineage>
        <taxon>Eukaryota</taxon>
        <taxon>Fungi</taxon>
        <taxon>Dikarya</taxon>
        <taxon>Ascomycota</taxon>
        <taxon>Pezizomycotina</taxon>
        <taxon>Sordariomycetes</taxon>
        <taxon>Hypocreomycetidae</taxon>
        <taxon>Glomerellales</taxon>
        <taxon>Plectosphaerellaceae</taxon>
        <taxon>Plectosphaerella</taxon>
    </lineage>
</organism>
<evidence type="ECO:0000313" key="6">
    <source>
        <dbReference type="Proteomes" id="UP000770015"/>
    </source>
</evidence>
<dbReference type="SUPFAM" id="SSF51316">
    <property type="entry name" value="Mss4-like"/>
    <property type="match status" value="1"/>
</dbReference>
<dbReference type="EMBL" id="JAGSXJ010000013">
    <property type="protein sequence ID" value="KAH6686420.1"/>
    <property type="molecule type" value="Genomic_DNA"/>
</dbReference>
<evidence type="ECO:0000313" key="5">
    <source>
        <dbReference type="EMBL" id="KAH6686420.1"/>
    </source>
</evidence>
<dbReference type="PANTHER" id="PTHR28620">
    <property type="entry name" value="CENTROMERE PROTEIN V"/>
    <property type="match status" value="1"/>
</dbReference>
<dbReference type="InterPro" id="IPR011057">
    <property type="entry name" value="Mss4-like_sf"/>
</dbReference>
<dbReference type="InterPro" id="IPR006913">
    <property type="entry name" value="CENP-V/GFA"/>
</dbReference>
<dbReference type="PROSITE" id="PS51891">
    <property type="entry name" value="CENP_V_GFA"/>
    <property type="match status" value="1"/>
</dbReference>
<reference evidence="5" key="1">
    <citation type="journal article" date="2021" name="Nat. Commun.">
        <title>Genetic determinants of endophytism in the Arabidopsis root mycobiome.</title>
        <authorList>
            <person name="Mesny F."/>
            <person name="Miyauchi S."/>
            <person name="Thiergart T."/>
            <person name="Pickel B."/>
            <person name="Atanasova L."/>
            <person name="Karlsson M."/>
            <person name="Huettel B."/>
            <person name="Barry K.W."/>
            <person name="Haridas S."/>
            <person name="Chen C."/>
            <person name="Bauer D."/>
            <person name="Andreopoulos W."/>
            <person name="Pangilinan J."/>
            <person name="LaButti K."/>
            <person name="Riley R."/>
            <person name="Lipzen A."/>
            <person name="Clum A."/>
            <person name="Drula E."/>
            <person name="Henrissat B."/>
            <person name="Kohler A."/>
            <person name="Grigoriev I.V."/>
            <person name="Martin F.M."/>
            <person name="Hacquard S."/>
        </authorList>
    </citation>
    <scope>NUCLEOTIDE SEQUENCE</scope>
    <source>
        <strain evidence="5">MPI-SDFR-AT-0117</strain>
    </source>
</reference>
<comment type="similarity">
    <text evidence="1">Belongs to the Gfa family.</text>
</comment>
<name>A0A9P9A9W2_9PEZI</name>
<dbReference type="Proteomes" id="UP000770015">
    <property type="component" value="Unassembled WGS sequence"/>
</dbReference>
<keyword evidence="6" id="KW-1185">Reference proteome</keyword>
<dbReference type="Gene3D" id="2.170.150.70">
    <property type="match status" value="1"/>
</dbReference>
<gene>
    <name evidence="5" type="ORF">F5X68DRAFT_240710</name>
</gene>
<dbReference type="GO" id="GO:0016846">
    <property type="term" value="F:carbon-sulfur lyase activity"/>
    <property type="evidence" value="ECO:0007669"/>
    <property type="project" value="InterPro"/>
</dbReference>
<evidence type="ECO:0000256" key="2">
    <source>
        <dbReference type="ARBA" id="ARBA00022723"/>
    </source>
</evidence>
<evidence type="ECO:0000256" key="1">
    <source>
        <dbReference type="ARBA" id="ARBA00005495"/>
    </source>
</evidence>
<keyword evidence="2" id="KW-0479">Metal-binding</keyword>
<accession>A0A9P9A9W2</accession>
<evidence type="ECO:0000256" key="3">
    <source>
        <dbReference type="ARBA" id="ARBA00022833"/>
    </source>
</evidence>
<dbReference type="InterPro" id="IPR052355">
    <property type="entry name" value="CENP-V-like"/>
</dbReference>